<dbReference type="EMBL" id="JBHUME010000007">
    <property type="protein sequence ID" value="MFD2612936.1"/>
    <property type="molecule type" value="Genomic_DNA"/>
</dbReference>
<dbReference type="RefSeq" id="WP_377602799.1">
    <property type="nucleotide sequence ID" value="NZ_JBHUME010000007.1"/>
</dbReference>
<evidence type="ECO:0000313" key="1">
    <source>
        <dbReference type="EMBL" id="MFD2612936.1"/>
    </source>
</evidence>
<dbReference type="Pfam" id="PF14069">
    <property type="entry name" value="SpoVIF"/>
    <property type="match status" value="1"/>
</dbReference>
<dbReference type="InterPro" id="IPR025942">
    <property type="entry name" value="SpoVIF"/>
</dbReference>
<reference evidence="2" key="1">
    <citation type="journal article" date="2019" name="Int. J. Syst. Evol. Microbiol.">
        <title>The Global Catalogue of Microorganisms (GCM) 10K type strain sequencing project: providing services to taxonomists for standard genome sequencing and annotation.</title>
        <authorList>
            <consortium name="The Broad Institute Genomics Platform"/>
            <consortium name="The Broad Institute Genome Sequencing Center for Infectious Disease"/>
            <person name="Wu L."/>
            <person name="Ma J."/>
        </authorList>
    </citation>
    <scope>NUCLEOTIDE SEQUENCE [LARGE SCALE GENOMIC DNA]</scope>
    <source>
        <strain evidence="2">KCTC 3950</strain>
    </source>
</reference>
<protein>
    <submittedName>
        <fullName evidence="1">Stage VI sporulation protein F</fullName>
    </submittedName>
</protein>
<sequence length="95" mass="10906">MSYVKYGISTDFVERVKVKMKSPAVKDKIKALLDGVTKRDLQDRAKVKRLVAHAAAVLNERLTPQHADNIVDFVLAQKIDPKNTFHLLKLWSMFR</sequence>
<comment type="caution">
    <text evidence="1">The sequence shown here is derived from an EMBL/GenBank/DDBJ whole genome shotgun (WGS) entry which is preliminary data.</text>
</comment>
<keyword evidence="2" id="KW-1185">Reference proteome</keyword>
<proteinExistence type="predicted"/>
<dbReference type="Proteomes" id="UP001597541">
    <property type="component" value="Unassembled WGS sequence"/>
</dbReference>
<evidence type="ECO:0000313" key="2">
    <source>
        <dbReference type="Proteomes" id="UP001597541"/>
    </source>
</evidence>
<gene>
    <name evidence="1" type="ORF">ACFSUF_10935</name>
</gene>
<accession>A0ABW5PDD4</accession>
<organism evidence="1 2">
    <name type="scientific">Paenibacillus gansuensis</name>
    <dbReference type="NCBI Taxonomy" id="306542"/>
    <lineage>
        <taxon>Bacteria</taxon>
        <taxon>Bacillati</taxon>
        <taxon>Bacillota</taxon>
        <taxon>Bacilli</taxon>
        <taxon>Bacillales</taxon>
        <taxon>Paenibacillaceae</taxon>
        <taxon>Paenibacillus</taxon>
    </lineage>
</organism>
<name>A0ABW5PDD4_9BACL</name>